<feature type="domain" description="C2 tensin-type" evidence="12">
    <location>
        <begin position="397"/>
        <end position="536"/>
    </location>
</feature>
<evidence type="ECO:0000256" key="4">
    <source>
        <dbReference type="ARBA" id="ARBA00022692"/>
    </source>
</evidence>
<evidence type="ECO:0000256" key="2">
    <source>
        <dbReference type="ARBA" id="ARBA00004316"/>
    </source>
</evidence>
<evidence type="ECO:0000256" key="3">
    <source>
        <dbReference type="ARBA" id="ARBA00007881"/>
    </source>
</evidence>
<dbReference type="Pfam" id="PF00520">
    <property type="entry name" value="Ion_trans"/>
    <property type="match status" value="1"/>
</dbReference>
<dbReference type="OrthoDB" id="16692at2759"/>
<proteinExistence type="inferred from homology"/>
<dbReference type="EMBL" id="NCKV01000396">
    <property type="protein sequence ID" value="RWS30731.1"/>
    <property type="molecule type" value="Genomic_DNA"/>
</dbReference>
<organism evidence="13 14">
    <name type="scientific">Leptotrombidium deliense</name>
    <dbReference type="NCBI Taxonomy" id="299467"/>
    <lineage>
        <taxon>Eukaryota</taxon>
        <taxon>Metazoa</taxon>
        <taxon>Ecdysozoa</taxon>
        <taxon>Arthropoda</taxon>
        <taxon>Chelicerata</taxon>
        <taxon>Arachnida</taxon>
        <taxon>Acari</taxon>
        <taxon>Acariformes</taxon>
        <taxon>Trombidiformes</taxon>
        <taxon>Prostigmata</taxon>
        <taxon>Anystina</taxon>
        <taxon>Parasitengona</taxon>
        <taxon>Trombiculoidea</taxon>
        <taxon>Trombiculidae</taxon>
        <taxon>Leptotrombidium</taxon>
    </lineage>
</organism>
<dbReference type="PROSITE" id="PS00383">
    <property type="entry name" value="TYR_PHOSPHATASE_1"/>
    <property type="match status" value="1"/>
</dbReference>
<dbReference type="FunFam" id="2.60.40.1110:FF:000004">
    <property type="entry name" value="Voltage-sensor containing phosphatase"/>
    <property type="match status" value="1"/>
</dbReference>
<dbReference type="GO" id="GO:0005829">
    <property type="term" value="C:cytosol"/>
    <property type="evidence" value="ECO:0007669"/>
    <property type="project" value="TreeGrafter"/>
</dbReference>
<keyword evidence="4 9" id="KW-0812">Transmembrane</keyword>
<dbReference type="Proteomes" id="UP000288716">
    <property type="component" value="Unassembled WGS sequence"/>
</dbReference>
<feature type="transmembrane region" description="Helical" evidence="9">
    <location>
        <begin position="115"/>
        <end position="134"/>
    </location>
</feature>
<sequence>YKKFSDELPSYNGTASKTPVLTTDHKNVDLNNRKASMNGTEMEEVKINIVDGKTVQEEFPEYNETDVPFREKVRRKVEHIIFRLFTVVLIITDCILLIVDIAIVDKPNEQEIFDILALSFVSFFVLEVCVRIYAHTPQAFFKNIYNTIDFIIIAISFALNVIAFIVDIAGPAKLFVLGRIIRVIVLIRLIRVFYTEPHNIRKGARNVVSENKRRYRDGEFDIDLTYVTKNVLAMSFPSSGRMAVYRNNIKEVAKFFDTRHGSEHFKVYNMCSEKGYDTSYFHGRVGRYPIDDHNVPTLQQMLDFVRDVENFLNAHENNVIAVHCKGGKGRTGTMICAWLVYSGQFSTAQEALDFFADQRTDKTVSDKFQGVETPSQSRYVEYFTTVVNELNAEIPLKVELNLLEIKIHGIKTVGNGDGSDLNCQIQIDRKTVFNLDFHYCTNCVIKQDIEKDVLSVTPRNCPPLIGDVRLKFNSRNKSVPKAYEKCAFYFWFNTSFIEKNSNSLRIHRNDLDNPHKQKTWNIYGDNFAVELFFKRN</sequence>
<dbReference type="InterPro" id="IPR045102">
    <property type="entry name" value="PTP_VSP_TPTE"/>
</dbReference>
<dbReference type="PROSITE" id="PS51182">
    <property type="entry name" value="C2_TENSIN"/>
    <property type="match status" value="1"/>
</dbReference>
<dbReference type="InterPro" id="IPR005821">
    <property type="entry name" value="Ion_trans_dom"/>
</dbReference>
<comment type="subcellular location">
    <subcellularLocation>
        <location evidence="2">Cell projection</location>
    </subcellularLocation>
    <subcellularLocation>
        <location evidence="1">Membrane</location>
        <topology evidence="1">Multi-pass membrane protein</topology>
    </subcellularLocation>
</comment>
<dbReference type="PROSITE" id="PS51181">
    <property type="entry name" value="PPASE_TENSIN"/>
    <property type="match status" value="1"/>
</dbReference>
<dbReference type="InterPro" id="IPR016130">
    <property type="entry name" value="Tyr_Pase_AS"/>
</dbReference>
<evidence type="ECO:0000256" key="7">
    <source>
        <dbReference type="ARBA" id="ARBA00023136"/>
    </source>
</evidence>
<dbReference type="InterPro" id="IPR003595">
    <property type="entry name" value="Tyr_Pase_cat"/>
</dbReference>
<evidence type="ECO:0000256" key="6">
    <source>
        <dbReference type="ARBA" id="ARBA00022989"/>
    </source>
</evidence>
<dbReference type="GO" id="GO:0016314">
    <property type="term" value="F:phosphatidylinositol-3,4,5-trisphosphate 3-phosphatase activity"/>
    <property type="evidence" value="ECO:0007669"/>
    <property type="project" value="TreeGrafter"/>
</dbReference>
<dbReference type="SUPFAM" id="SSF49562">
    <property type="entry name" value="C2 domain (Calcium/lipid-binding domain, CaLB)"/>
    <property type="match status" value="1"/>
</dbReference>
<dbReference type="Gene3D" id="1.20.120.350">
    <property type="entry name" value="Voltage-gated potassium channels. Chain C"/>
    <property type="match status" value="1"/>
</dbReference>
<name>A0A443ST96_9ACAR</name>
<dbReference type="InterPro" id="IPR029021">
    <property type="entry name" value="Prot-tyrosine_phosphatase-like"/>
</dbReference>
<comment type="caution">
    <text evidence="13">The sequence shown here is derived from an EMBL/GenBank/DDBJ whole genome shotgun (WGS) entry which is preliminary data.</text>
</comment>
<feature type="domain" description="Tyrosine specific protein phosphatases" evidence="10">
    <location>
        <begin position="302"/>
        <end position="359"/>
    </location>
</feature>
<evidence type="ECO:0000256" key="8">
    <source>
        <dbReference type="ARBA" id="ARBA00023273"/>
    </source>
</evidence>
<dbReference type="AlphaFoldDB" id="A0A443ST96"/>
<comment type="similarity">
    <text evidence="3">Belongs to the PTEN phosphatase protein family.</text>
</comment>
<gene>
    <name evidence="13" type="ORF">B4U80_10363</name>
</gene>
<keyword evidence="14" id="KW-1185">Reference proteome</keyword>
<dbReference type="GO" id="GO:0016020">
    <property type="term" value="C:membrane"/>
    <property type="evidence" value="ECO:0007669"/>
    <property type="project" value="UniProtKB-SubCell"/>
</dbReference>
<dbReference type="CDD" id="cd14510">
    <property type="entry name" value="PTP_VSP_TPTE"/>
    <property type="match status" value="1"/>
</dbReference>
<evidence type="ECO:0000256" key="5">
    <source>
        <dbReference type="ARBA" id="ARBA00022801"/>
    </source>
</evidence>
<evidence type="ECO:0000259" key="12">
    <source>
        <dbReference type="PROSITE" id="PS51182"/>
    </source>
</evidence>
<dbReference type="Pfam" id="PF10409">
    <property type="entry name" value="PTEN_C2"/>
    <property type="match status" value="1"/>
</dbReference>
<dbReference type="InterPro" id="IPR014020">
    <property type="entry name" value="Tensin_C2-dom"/>
</dbReference>
<dbReference type="VEuPathDB" id="VectorBase:LDEU001306"/>
<dbReference type="SUPFAM" id="SSF81324">
    <property type="entry name" value="Voltage-gated potassium channels"/>
    <property type="match status" value="1"/>
</dbReference>
<keyword evidence="7 9" id="KW-0472">Membrane</keyword>
<feature type="domain" description="Phosphatase tensin-type" evidence="11">
    <location>
        <begin position="213"/>
        <end position="390"/>
    </location>
</feature>
<feature type="transmembrane region" description="Helical" evidence="9">
    <location>
        <begin position="80"/>
        <end position="103"/>
    </location>
</feature>
<evidence type="ECO:0000313" key="14">
    <source>
        <dbReference type="Proteomes" id="UP000288716"/>
    </source>
</evidence>
<dbReference type="SMART" id="SM01326">
    <property type="entry name" value="PTEN_C2"/>
    <property type="match status" value="1"/>
</dbReference>
<dbReference type="Gene3D" id="2.60.40.1110">
    <property type="match status" value="1"/>
</dbReference>
<dbReference type="GO" id="GO:0042995">
    <property type="term" value="C:cell projection"/>
    <property type="evidence" value="ECO:0007669"/>
    <property type="project" value="UniProtKB-SubCell"/>
</dbReference>
<feature type="non-terminal residue" evidence="13">
    <location>
        <position position="1"/>
    </location>
</feature>
<dbReference type="SMART" id="SM00404">
    <property type="entry name" value="PTPc_motif"/>
    <property type="match status" value="1"/>
</dbReference>
<evidence type="ECO:0000259" key="10">
    <source>
        <dbReference type="PROSITE" id="PS50056"/>
    </source>
</evidence>
<accession>A0A443ST96</accession>
<dbReference type="InterPro" id="IPR029023">
    <property type="entry name" value="Tensin_phosphatase"/>
</dbReference>
<dbReference type="SUPFAM" id="SSF52799">
    <property type="entry name" value="(Phosphotyrosine protein) phosphatases II"/>
    <property type="match status" value="1"/>
</dbReference>
<protein>
    <submittedName>
        <fullName evidence="13">Phosphatidylinositol triP phosphatase-like protein</fullName>
    </submittedName>
</protein>
<dbReference type="InterPro" id="IPR027359">
    <property type="entry name" value="Volt_channel_dom_sf"/>
</dbReference>
<dbReference type="PANTHER" id="PTHR12305">
    <property type="entry name" value="PHOSPHATASE WITH HOMOLOGY TO TENSIN"/>
    <property type="match status" value="1"/>
</dbReference>
<dbReference type="Pfam" id="PF22785">
    <property type="entry name" value="Tc-R-P"/>
    <property type="match status" value="1"/>
</dbReference>
<dbReference type="PANTHER" id="PTHR12305:SF60">
    <property type="entry name" value="PHOSPHATIDYLINOSITOL 3,4,5-TRISPHOSPHATE 3-PHOSPHATASE TPTE2-RELATED"/>
    <property type="match status" value="1"/>
</dbReference>
<keyword evidence="5" id="KW-0378">Hydrolase</keyword>
<evidence type="ECO:0000256" key="9">
    <source>
        <dbReference type="SAM" id="Phobius"/>
    </source>
</evidence>
<dbReference type="InterPro" id="IPR000387">
    <property type="entry name" value="Tyr_Pase_dom"/>
</dbReference>
<feature type="transmembrane region" description="Helical" evidence="9">
    <location>
        <begin position="146"/>
        <end position="166"/>
    </location>
</feature>
<evidence type="ECO:0000313" key="13">
    <source>
        <dbReference type="EMBL" id="RWS30731.1"/>
    </source>
</evidence>
<dbReference type="InterPro" id="IPR035892">
    <property type="entry name" value="C2_domain_sf"/>
</dbReference>
<dbReference type="STRING" id="299467.A0A443ST96"/>
<evidence type="ECO:0000259" key="11">
    <source>
        <dbReference type="PROSITE" id="PS51181"/>
    </source>
</evidence>
<evidence type="ECO:0000256" key="1">
    <source>
        <dbReference type="ARBA" id="ARBA00004141"/>
    </source>
</evidence>
<dbReference type="InterPro" id="IPR051281">
    <property type="entry name" value="Dual-spec_lipid-protein_phosph"/>
</dbReference>
<dbReference type="PROSITE" id="PS50056">
    <property type="entry name" value="TYR_PHOSPHATASE_2"/>
    <property type="match status" value="1"/>
</dbReference>
<keyword evidence="8" id="KW-0966">Cell projection</keyword>
<keyword evidence="6 9" id="KW-1133">Transmembrane helix</keyword>
<dbReference type="GO" id="GO:0005216">
    <property type="term" value="F:monoatomic ion channel activity"/>
    <property type="evidence" value="ECO:0007669"/>
    <property type="project" value="InterPro"/>
</dbReference>
<dbReference type="Gene3D" id="3.90.190.10">
    <property type="entry name" value="Protein tyrosine phosphatase superfamily"/>
    <property type="match status" value="1"/>
</dbReference>
<reference evidence="13 14" key="1">
    <citation type="journal article" date="2018" name="Gigascience">
        <title>Genomes of trombidid mites reveal novel predicted allergens and laterally-transferred genes associated with secondary metabolism.</title>
        <authorList>
            <person name="Dong X."/>
            <person name="Chaisiri K."/>
            <person name="Xia D."/>
            <person name="Armstrong S.D."/>
            <person name="Fang Y."/>
            <person name="Donnelly M.J."/>
            <person name="Kadowaki T."/>
            <person name="McGarry J.W."/>
            <person name="Darby A.C."/>
            <person name="Makepeace B.L."/>
        </authorList>
    </citation>
    <scope>NUCLEOTIDE SEQUENCE [LARGE SCALE GENOMIC DNA]</scope>
    <source>
        <strain evidence="13">UoL-UT</strain>
    </source>
</reference>